<name>A0AA39XF42_9PEZI</name>
<evidence type="ECO:0000313" key="2">
    <source>
        <dbReference type="EMBL" id="KAK0632807.1"/>
    </source>
</evidence>
<reference evidence="2" key="1">
    <citation type="submission" date="2023-06" db="EMBL/GenBank/DDBJ databases">
        <title>Genome-scale phylogeny and comparative genomics of the fungal order Sordariales.</title>
        <authorList>
            <consortium name="Lawrence Berkeley National Laboratory"/>
            <person name="Hensen N."/>
            <person name="Bonometti L."/>
            <person name="Westerberg I."/>
            <person name="Brannstrom I.O."/>
            <person name="Guillou S."/>
            <person name="Cros-Aarteil S."/>
            <person name="Calhoun S."/>
            <person name="Haridas S."/>
            <person name="Kuo A."/>
            <person name="Mondo S."/>
            <person name="Pangilinan J."/>
            <person name="Riley R."/>
            <person name="Labutti K."/>
            <person name="Andreopoulos B."/>
            <person name="Lipzen A."/>
            <person name="Chen C."/>
            <person name="Yanf M."/>
            <person name="Daum C."/>
            <person name="Ng V."/>
            <person name="Clum A."/>
            <person name="Steindorff A."/>
            <person name="Ohm R."/>
            <person name="Martin F."/>
            <person name="Silar P."/>
            <person name="Natvig D."/>
            <person name="Lalanne C."/>
            <person name="Gautier V."/>
            <person name="Ament-Velasquez S.L."/>
            <person name="Kruys A."/>
            <person name="Hutchinson M.I."/>
            <person name="Powell A.J."/>
            <person name="Barry K."/>
            <person name="Miller A.N."/>
            <person name="Grigoriev I.V."/>
            <person name="Debuchy R."/>
            <person name="Gladieux P."/>
            <person name="Thoren M.H."/>
            <person name="Johannesson H."/>
        </authorList>
    </citation>
    <scope>NUCLEOTIDE SEQUENCE</scope>
    <source>
        <strain evidence="2">CBS 606.72</strain>
    </source>
</reference>
<feature type="region of interest" description="Disordered" evidence="1">
    <location>
        <begin position="45"/>
        <end position="80"/>
    </location>
</feature>
<dbReference type="AlphaFoldDB" id="A0AA39XF42"/>
<evidence type="ECO:0000256" key="1">
    <source>
        <dbReference type="SAM" id="MobiDB-lite"/>
    </source>
</evidence>
<sequence length="105" mass="11425">MWVFVPGDRLAAIASALGGEGLAWLLREACDDSCATHLPNMTIPIPQGLPEGVAPAGLHSGHRKSMTRHRTGSRNSSLRFPSAQRALASFKHRRDLNRKQPTKST</sequence>
<gene>
    <name evidence="2" type="ORF">B0T14DRAFT_44055</name>
</gene>
<protein>
    <submittedName>
        <fullName evidence="2">Uncharacterized protein</fullName>
    </submittedName>
</protein>
<accession>A0AA39XF42</accession>
<keyword evidence="3" id="KW-1185">Reference proteome</keyword>
<dbReference type="EMBL" id="JAULSU010000001">
    <property type="protein sequence ID" value="KAK0632807.1"/>
    <property type="molecule type" value="Genomic_DNA"/>
</dbReference>
<proteinExistence type="predicted"/>
<comment type="caution">
    <text evidence="2">The sequence shown here is derived from an EMBL/GenBank/DDBJ whole genome shotgun (WGS) entry which is preliminary data.</text>
</comment>
<organism evidence="2 3">
    <name type="scientific">Immersiella caudata</name>
    <dbReference type="NCBI Taxonomy" id="314043"/>
    <lineage>
        <taxon>Eukaryota</taxon>
        <taxon>Fungi</taxon>
        <taxon>Dikarya</taxon>
        <taxon>Ascomycota</taxon>
        <taxon>Pezizomycotina</taxon>
        <taxon>Sordariomycetes</taxon>
        <taxon>Sordariomycetidae</taxon>
        <taxon>Sordariales</taxon>
        <taxon>Lasiosphaeriaceae</taxon>
        <taxon>Immersiella</taxon>
    </lineage>
</organism>
<feature type="compositionally biased region" description="Basic residues" evidence="1">
    <location>
        <begin position="60"/>
        <end position="72"/>
    </location>
</feature>
<evidence type="ECO:0000313" key="3">
    <source>
        <dbReference type="Proteomes" id="UP001175000"/>
    </source>
</evidence>
<dbReference type="Proteomes" id="UP001175000">
    <property type="component" value="Unassembled WGS sequence"/>
</dbReference>